<feature type="domain" description="Protein SirB1 N-terminal" evidence="2">
    <location>
        <begin position="33"/>
        <end position="186"/>
    </location>
</feature>
<dbReference type="SUPFAM" id="SSF48452">
    <property type="entry name" value="TPR-like"/>
    <property type="match status" value="1"/>
</dbReference>
<reference evidence="3 4" key="1">
    <citation type="submission" date="2023-10" db="EMBL/GenBank/DDBJ databases">
        <title>Glaciecola aquimarina strain GGW-M5 nov., isolated from a coastal seawater.</title>
        <authorList>
            <person name="Bayburt H."/>
            <person name="Kim J.M."/>
            <person name="Choi B.J."/>
            <person name="Jeon C.O."/>
        </authorList>
    </citation>
    <scope>NUCLEOTIDE SEQUENCE [LARGE SCALE GENOMIC DNA]</scope>
    <source>
        <strain evidence="3 4">KCTC 32108</strain>
    </source>
</reference>
<evidence type="ECO:0000313" key="4">
    <source>
        <dbReference type="Proteomes" id="UP001247805"/>
    </source>
</evidence>
<organism evidence="3 4">
    <name type="scientific">Paraglaciecola aquimarina</name>
    <dbReference type="NCBI Taxonomy" id="1235557"/>
    <lineage>
        <taxon>Bacteria</taxon>
        <taxon>Pseudomonadati</taxon>
        <taxon>Pseudomonadota</taxon>
        <taxon>Gammaproteobacteria</taxon>
        <taxon>Alteromonadales</taxon>
        <taxon>Alteromonadaceae</taxon>
        <taxon>Paraglaciecola</taxon>
    </lineage>
</organism>
<comment type="similarity">
    <text evidence="1">Belongs to the UPF0162 family.</text>
</comment>
<dbReference type="InterPro" id="IPR011990">
    <property type="entry name" value="TPR-like_helical_dom_sf"/>
</dbReference>
<evidence type="ECO:0000256" key="1">
    <source>
        <dbReference type="ARBA" id="ARBA00007100"/>
    </source>
</evidence>
<protein>
    <submittedName>
        <fullName evidence="3">Tetratricopeptide repeat protein</fullName>
    </submittedName>
</protein>
<name>A0ABU3T006_9ALTE</name>
<dbReference type="RefSeq" id="WP_316027081.1">
    <property type="nucleotide sequence ID" value="NZ_JAWDIO010000002.1"/>
</dbReference>
<dbReference type="Pfam" id="PF13371">
    <property type="entry name" value="TPR_9"/>
    <property type="match status" value="1"/>
</dbReference>
<dbReference type="EMBL" id="JAWDIO010000002">
    <property type="protein sequence ID" value="MDU0355547.1"/>
    <property type="molecule type" value="Genomic_DNA"/>
</dbReference>
<proteinExistence type="inferred from homology"/>
<gene>
    <name evidence="3" type="ORF">RS130_18075</name>
</gene>
<dbReference type="PANTHER" id="PTHR31350:SF21">
    <property type="entry name" value="F-BOX ONLY PROTEIN 21"/>
    <property type="match status" value="1"/>
</dbReference>
<sequence>MRELKQAIADNDCLMASLRLANIFQAGTFCPESYLSTIRQWANDARQHIDPFILNSSSFHKFIRYFYVNLAFSGTEQNEFSLPPNLLNQVMDYRTGIPVTLSIVFEALAKAVGFNVCGVNFLGHFILKCQFENEDTIYLDPLNGKQLQRQDLHALYFSILQEIENEVMPEEALNEASCAETIIKLLHNLKTCYMNEKSYAPALMVVEFLVALCPNNPYERRDRGFLLHKLDCTQVAIADYQYFIRKCPKDPCAEVLQVQLEQLNEQLPVVFH</sequence>
<dbReference type="Pfam" id="PF13369">
    <property type="entry name" value="Transglut_core2"/>
    <property type="match status" value="1"/>
</dbReference>
<accession>A0ABU3T006</accession>
<evidence type="ECO:0000313" key="3">
    <source>
        <dbReference type="EMBL" id="MDU0355547.1"/>
    </source>
</evidence>
<dbReference type="PANTHER" id="PTHR31350">
    <property type="entry name" value="SI:DKEY-261L7.2"/>
    <property type="match status" value="1"/>
</dbReference>
<comment type="caution">
    <text evidence="3">The sequence shown here is derived from an EMBL/GenBank/DDBJ whole genome shotgun (WGS) entry which is preliminary data.</text>
</comment>
<dbReference type="InterPro" id="IPR032698">
    <property type="entry name" value="SirB1_N"/>
</dbReference>
<evidence type="ECO:0000259" key="2">
    <source>
        <dbReference type="Pfam" id="PF13369"/>
    </source>
</evidence>
<dbReference type="Proteomes" id="UP001247805">
    <property type="component" value="Unassembled WGS sequence"/>
</dbReference>
<dbReference type="Gene3D" id="1.25.40.10">
    <property type="entry name" value="Tetratricopeptide repeat domain"/>
    <property type="match status" value="1"/>
</dbReference>
<keyword evidence="4" id="KW-1185">Reference proteome</keyword>